<reference evidence="2" key="1">
    <citation type="submission" date="2016-01" db="EMBL/GenBank/DDBJ databases">
        <authorList>
            <person name="Mitreva M."/>
            <person name="Pepin K.H."/>
            <person name="Mihindukulasuriya K.A."/>
            <person name="Fulton R."/>
            <person name="Fronick C."/>
            <person name="O'Laughlin M."/>
            <person name="Miner T."/>
            <person name="Herter B."/>
            <person name="Rosa B.A."/>
            <person name="Cordes M."/>
            <person name="Tomlinson C."/>
            <person name="Wollam A."/>
            <person name="Palsikar V.B."/>
            <person name="Mardis E.R."/>
            <person name="Wilson R.K."/>
        </authorList>
    </citation>
    <scope>NUCLEOTIDE SEQUENCE [LARGE SCALE GENOMIC DNA]</scope>
    <source>
        <strain evidence="2">GED7749B</strain>
    </source>
</reference>
<sequence length="155" mass="17473">MVREGGMMSLLERLNSDMKQAMKNKDKERLSVIRMLKAAVQNEAIRLGKDGLTNDEELTVLSREVKQRKDSLQEFKNAGRSDLVEKVQNELAYVNAYLPEQLSEDEVREIVRQTIEEVHAGSKADFGKVMGAVMPKVKGRADGTVVRNIVQQQLS</sequence>
<dbReference type="InterPro" id="IPR042184">
    <property type="entry name" value="YqeY/Aim41_N"/>
</dbReference>
<evidence type="ECO:0000313" key="2">
    <source>
        <dbReference type="Proteomes" id="UP000070376"/>
    </source>
</evidence>
<dbReference type="Gene3D" id="1.10.10.410">
    <property type="match status" value="1"/>
</dbReference>
<evidence type="ECO:0000313" key="1">
    <source>
        <dbReference type="EMBL" id="KWZ84059.1"/>
    </source>
</evidence>
<dbReference type="AlphaFoldDB" id="A0A133KWH5"/>
<dbReference type="GO" id="GO:0016884">
    <property type="term" value="F:carbon-nitrogen ligase activity, with glutamine as amido-N-donor"/>
    <property type="evidence" value="ECO:0007669"/>
    <property type="project" value="InterPro"/>
</dbReference>
<dbReference type="PANTHER" id="PTHR28055:SF1">
    <property type="entry name" value="ALTERED INHERITANCE OF MITOCHONDRIA PROTEIN 41, MITOCHONDRIAL"/>
    <property type="match status" value="1"/>
</dbReference>
<dbReference type="Gene3D" id="1.10.1510.10">
    <property type="entry name" value="Uncharacterised protein YqeY/AIM41 PF09424, N-terminal domain"/>
    <property type="match status" value="1"/>
</dbReference>
<organism evidence="1 2">
    <name type="scientific">Heyndrickxia coagulans</name>
    <name type="common">Weizmannia coagulans</name>
    <dbReference type="NCBI Taxonomy" id="1398"/>
    <lineage>
        <taxon>Bacteria</taxon>
        <taxon>Bacillati</taxon>
        <taxon>Bacillota</taxon>
        <taxon>Bacilli</taxon>
        <taxon>Bacillales</taxon>
        <taxon>Bacillaceae</taxon>
        <taxon>Heyndrickxia</taxon>
    </lineage>
</organism>
<dbReference type="Proteomes" id="UP000070376">
    <property type="component" value="Unassembled WGS sequence"/>
</dbReference>
<gene>
    <name evidence="1" type="ORF">HMPREF3213_01118</name>
</gene>
<dbReference type="PATRIC" id="fig|1398.22.peg.1128"/>
<dbReference type="SUPFAM" id="SSF89095">
    <property type="entry name" value="GatB/YqeY motif"/>
    <property type="match status" value="1"/>
</dbReference>
<proteinExistence type="predicted"/>
<name>A0A133KWH5_HEYCO</name>
<dbReference type="InterPro" id="IPR003789">
    <property type="entry name" value="Asn/Gln_tRNA_amidoTrase-B-like"/>
</dbReference>
<protein>
    <submittedName>
        <fullName evidence="1">YqeY-like protein</fullName>
    </submittedName>
</protein>
<dbReference type="Pfam" id="PF09424">
    <property type="entry name" value="YqeY"/>
    <property type="match status" value="1"/>
</dbReference>
<comment type="caution">
    <text evidence="1">The sequence shown here is derived from an EMBL/GenBank/DDBJ whole genome shotgun (WGS) entry which is preliminary data.</text>
</comment>
<dbReference type="EMBL" id="LRPN01000033">
    <property type="protein sequence ID" value="KWZ84059.1"/>
    <property type="molecule type" value="Genomic_DNA"/>
</dbReference>
<dbReference type="InterPro" id="IPR023168">
    <property type="entry name" value="GatB_Yqey_C_2"/>
</dbReference>
<dbReference type="PANTHER" id="PTHR28055">
    <property type="entry name" value="ALTERED INHERITANCE OF MITOCHONDRIA PROTEIN 41, MITOCHONDRIAL"/>
    <property type="match status" value="1"/>
</dbReference>
<accession>A0A133KWH5</accession>
<dbReference type="InterPro" id="IPR019004">
    <property type="entry name" value="YqeY/Aim41"/>
</dbReference>